<dbReference type="SUPFAM" id="SSF109604">
    <property type="entry name" value="HD-domain/PDEase-like"/>
    <property type="match status" value="1"/>
</dbReference>
<proteinExistence type="predicted"/>
<dbReference type="SMART" id="SM00471">
    <property type="entry name" value="HDc"/>
    <property type="match status" value="1"/>
</dbReference>
<dbReference type="PANTHER" id="PTHR37294:SF1">
    <property type="entry name" value="3'-5' EXORIBONUCLEASE YHAM"/>
    <property type="match status" value="1"/>
</dbReference>
<dbReference type="GO" id="GO:0003676">
    <property type="term" value="F:nucleic acid binding"/>
    <property type="evidence" value="ECO:0007669"/>
    <property type="project" value="InterPro"/>
</dbReference>
<dbReference type="CDD" id="cd04492">
    <property type="entry name" value="YhaM_OBF_like"/>
    <property type="match status" value="1"/>
</dbReference>
<dbReference type="Gene3D" id="1.10.3210.10">
    <property type="entry name" value="Hypothetical protein af1432"/>
    <property type="match status" value="1"/>
</dbReference>
<evidence type="ECO:0000256" key="1">
    <source>
        <dbReference type="ARBA" id="ARBA00022801"/>
    </source>
</evidence>
<feature type="domain" description="HD/PDEase" evidence="2">
    <location>
        <begin position="156"/>
        <end position="289"/>
    </location>
</feature>
<dbReference type="InterPro" id="IPR004365">
    <property type="entry name" value="NA-bd_OB_tRNA"/>
</dbReference>
<dbReference type="SUPFAM" id="SSF50249">
    <property type="entry name" value="Nucleic acid-binding proteins"/>
    <property type="match status" value="1"/>
</dbReference>
<dbReference type="GO" id="GO:0031125">
    <property type="term" value="P:rRNA 3'-end processing"/>
    <property type="evidence" value="ECO:0007669"/>
    <property type="project" value="TreeGrafter"/>
</dbReference>
<keyword evidence="4" id="KW-1185">Reference proteome</keyword>
<evidence type="ECO:0000313" key="3">
    <source>
        <dbReference type="EMBL" id="SHL26528.1"/>
    </source>
</evidence>
<dbReference type="RefSeq" id="WP_072853369.1">
    <property type="nucleotide sequence ID" value="NZ_FRAH01000085.1"/>
</dbReference>
<name>A0A1M6Z7Y2_9FIRM</name>
<dbReference type="Pfam" id="PF01336">
    <property type="entry name" value="tRNA_anti-codon"/>
    <property type="match status" value="1"/>
</dbReference>
<organism evidence="3 4">
    <name type="scientific">Anaerotignum lactatifermentans DSM 14214</name>
    <dbReference type="NCBI Taxonomy" id="1121323"/>
    <lineage>
        <taxon>Bacteria</taxon>
        <taxon>Bacillati</taxon>
        <taxon>Bacillota</taxon>
        <taxon>Clostridia</taxon>
        <taxon>Lachnospirales</taxon>
        <taxon>Anaerotignaceae</taxon>
        <taxon>Anaerotignum</taxon>
    </lineage>
</organism>
<dbReference type="CDD" id="cd00077">
    <property type="entry name" value="HDc"/>
    <property type="match status" value="1"/>
</dbReference>
<dbReference type="Pfam" id="PF01966">
    <property type="entry name" value="HD"/>
    <property type="match status" value="1"/>
</dbReference>
<dbReference type="InterPro" id="IPR006674">
    <property type="entry name" value="HD_domain"/>
</dbReference>
<dbReference type="EMBL" id="FRAH01000085">
    <property type="protein sequence ID" value="SHL26528.1"/>
    <property type="molecule type" value="Genomic_DNA"/>
</dbReference>
<dbReference type="InterPro" id="IPR050798">
    <property type="entry name" value="YhaM_exoribonuc/phosphodiest"/>
</dbReference>
<keyword evidence="1" id="KW-0378">Hydrolase</keyword>
<gene>
    <name evidence="3" type="ORF">SAMN02745138_03163</name>
</gene>
<dbReference type="InterPro" id="IPR012340">
    <property type="entry name" value="NA-bd_OB-fold"/>
</dbReference>
<dbReference type="AlphaFoldDB" id="A0A1M6Z7Y2"/>
<dbReference type="GO" id="GO:0016787">
    <property type="term" value="F:hydrolase activity"/>
    <property type="evidence" value="ECO:0007669"/>
    <property type="project" value="UniProtKB-KW"/>
</dbReference>
<evidence type="ECO:0000259" key="2">
    <source>
        <dbReference type="SMART" id="SM00471"/>
    </source>
</evidence>
<accession>A0A1M6Z7Y2</accession>
<dbReference type="InterPro" id="IPR003607">
    <property type="entry name" value="HD/PDEase_dom"/>
</dbReference>
<dbReference type="OrthoDB" id="9778453at2"/>
<dbReference type="PANTHER" id="PTHR37294">
    <property type="entry name" value="3'-5' EXORIBONUCLEASE YHAM"/>
    <property type="match status" value="1"/>
</dbReference>
<evidence type="ECO:0000313" key="4">
    <source>
        <dbReference type="Proteomes" id="UP000183975"/>
    </source>
</evidence>
<dbReference type="Gene3D" id="2.40.50.140">
    <property type="entry name" value="Nucleic acid-binding proteins"/>
    <property type="match status" value="1"/>
</dbReference>
<sequence length="314" mass="36202">MKYINELHEGENIIEHYLCKSRQTMKSRNGKNYLSLKLQDKTGMVDAKVWDLNNDIQSFQENDFIKVDAFVTTFNNELQLNVKRIRRSREGEYDPADFVPSTDKNIDEMYDQLMGYIKTMKNPYLKKLLEEIFLRHPVISKEFKYHSAAKAMHHSFRGGLVEHTLSVTQLCDFLAPRYNYVNRDILVASAMLHDVGKVLELSDFPTNDYTDDGQLLGHLILGSELIRDAAAKIDGFPKRLESLMKHCMLSHHGEYEYGSPKLPSTPEAFLLHCADNLDAKTKMIEEALAADSTQGHWAGYNRMLQRNLSRSDFE</sequence>
<dbReference type="Proteomes" id="UP000183975">
    <property type="component" value="Unassembled WGS sequence"/>
</dbReference>
<reference evidence="3 4" key="1">
    <citation type="submission" date="2016-11" db="EMBL/GenBank/DDBJ databases">
        <authorList>
            <person name="Jaros S."/>
            <person name="Januszkiewicz K."/>
            <person name="Wedrychowicz H."/>
        </authorList>
    </citation>
    <scope>NUCLEOTIDE SEQUENCE [LARGE SCALE GENOMIC DNA]</scope>
    <source>
        <strain evidence="3 4">DSM 14214</strain>
    </source>
</reference>
<protein>
    <submittedName>
        <fullName evidence="3">3'-5' exoribonuclease</fullName>
    </submittedName>
</protein>